<feature type="transmembrane region" description="Helical" evidence="1">
    <location>
        <begin position="37"/>
        <end position="56"/>
    </location>
</feature>
<dbReference type="EMBL" id="CP003639">
    <property type="protein sequence ID" value="AFM40893.1"/>
    <property type="molecule type" value="Genomic_DNA"/>
</dbReference>
<evidence type="ECO:0000313" key="2">
    <source>
        <dbReference type="EMBL" id="AFM40893.1"/>
    </source>
</evidence>
<dbReference type="KEGG" id="dai:Desaci_1916"/>
<keyword evidence="1" id="KW-1133">Transmembrane helix</keyword>
<keyword evidence="1" id="KW-0472">Membrane</keyword>
<keyword evidence="3" id="KW-1185">Reference proteome</keyword>
<gene>
    <name evidence="2" type="ordered locus">Desaci_1916</name>
</gene>
<accession>I4D519</accession>
<name>I4D519_DESAJ</name>
<reference evidence="2 3" key="1">
    <citation type="journal article" date="2012" name="J. Bacteriol.">
        <title>Complete genome sequences of Desulfosporosinus orientis DSM765T, Desulfosporosinus youngiae DSM17734T, Desulfosporosinus meridiei DSM13257T, and Desulfosporosinus acidiphilus DSM22704T.</title>
        <authorList>
            <person name="Pester M."/>
            <person name="Brambilla E."/>
            <person name="Alazard D."/>
            <person name="Rattei T."/>
            <person name="Weinmaier T."/>
            <person name="Han J."/>
            <person name="Lucas S."/>
            <person name="Lapidus A."/>
            <person name="Cheng J.F."/>
            <person name="Goodwin L."/>
            <person name="Pitluck S."/>
            <person name="Peters L."/>
            <person name="Ovchinnikova G."/>
            <person name="Teshima H."/>
            <person name="Detter J.C."/>
            <person name="Han C.S."/>
            <person name="Tapia R."/>
            <person name="Land M.L."/>
            <person name="Hauser L."/>
            <person name="Kyrpides N.C."/>
            <person name="Ivanova N.N."/>
            <person name="Pagani I."/>
            <person name="Huntmann M."/>
            <person name="Wei C.L."/>
            <person name="Davenport K.W."/>
            <person name="Daligault H."/>
            <person name="Chain P.S."/>
            <person name="Chen A."/>
            <person name="Mavromatis K."/>
            <person name="Markowitz V."/>
            <person name="Szeto E."/>
            <person name="Mikhailova N."/>
            <person name="Pati A."/>
            <person name="Wagner M."/>
            <person name="Woyke T."/>
            <person name="Ollivier B."/>
            <person name="Klenk H.P."/>
            <person name="Spring S."/>
            <person name="Loy A."/>
        </authorList>
    </citation>
    <scope>NUCLEOTIDE SEQUENCE [LARGE SCALE GENOMIC DNA]</scope>
    <source>
        <strain evidence="3">DSM 22704 / JCM 16185 / SJ4</strain>
    </source>
</reference>
<sequence length="145" mass="17225">MRIKSFLQSYIKTLLPLTAPFLILSLCRLLLPIDMNLLIYGFSVSLIGSFFLAHNLREVHFMVDFKNRREYLNSLTKALANLGFILKSTEGFLTIYEHRNLNLFKREIKVYLFRDRALIIAPRKYTSLFRKDQETKLSLFFRYFA</sequence>
<protein>
    <submittedName>
        <fullName evidence="2">Uncharacterized protein</fullName>
    </submittedName>
</protein>
<keyword evidence="1" id="KW-0812">Transmembrane</keyword>
<organism evidence="2 3">
    <name type="scientific">Desulfosporosinus acidiphilus (strain DSM 22704 / JCM 16185 / SJ4)</name>
    <dbReference type="NCBI Taxonomy" id="646529"/>
    <lineage>
        <taxon>Bacteria</taxon>
        <taxon>Bacillati</taxon>
        <taxon>Bacillota</taxon>
        <taxon>Clostridia</taxon>
        <taxon>Eubacteriales</taxon>
        <taxon>Desulfitobacteriaceae</taxon>
        <taxon>Desulfosporosinus</taxon>
    </lineage>
</organism>
<dbReference type="OrthoDB" id="1798755at2"/>
<feature type="transmembrane region" description="Helical" evidence="1">
    <location>
        <begin position="12"/>
        <end position="31"/>
    </location>
</feature>
<evidence type="ECO:0000256" key="1">
    <source>
        <dbReference type="SAM" id="Phobius"/>
    </source>
</evidence>
<dbReference type="RefSeq" id="WP_014826899.1">
    <property type="nucleotide sequence ID" value="NC_018068.1"/>
</dbReference>
<proteinExistence type="predicted"/>
<dbReference type="Proteomes" id="UP000002892">
    <property type="component" value="Chromosome"/>
</dbReference>
<dbReference type="AlphaFoldDB" id="I4D519"/>
<evidence type="ECO:0000313" key="3">
    <source>
        <dbReference type="Proteomes" id="UP000002892"/>
    </source>
</evidence>
<dbReference type="HOGENOM" id="CLU_1783724_0_0_9"/>